<keyword evidence="1" id="KW-0812">Transmembrane</keyword>
<evidence type="ECO:0000313" key="3">
    <source>
        <dbReference type="EMBL" id="MBG8555378.1"/>
    </source>
</evidence>
<proteinExistence type="predicted"/>
<feature type="transmembrane region" description="Helical" evidence="1">
    <location>
        <begin position="237"/>
        <end position="256"/>
    </location>
</feature>
<accession>A0ABS0L5I2</accession>
<sequence length="335" mass="36778">MKTPFTSKADFCQERDFGQKISATFEFLAAHARPLGKCLLYFVLPVALLGGVAQGLAQQDALRLVDAAANGDASSLARYSYFNIQQLLATFLLALSHSMLMCTVYSYVRLRIIQPADQEIAPAQVWQQVKSYLLPMLAASFIIGIIVGLGMLLFVIPGIYLAVGLSLTWTILVMEDRGITESFSRSLHLVKGKWWSTLGLLVIMYLIVLILSAIFGIPNTLLVTSKALRLKLLEAPVLMLALSLLTAYPECVSVCARGGGRDVSVLQPGRAQGRPRPALPYQRPGVAACARSPQPPLPPRRRRRVLTPRTASSFLPCISHYENNLYPRRRLPAGA</sequence>
<dbReference type="Proteomes" id="UP000601099">
    <property type="component" value="Unassembled WGS sequence"/>
</dbReference>
<keyword evidence="1" id="KW-0472">Membrane</keyword>
<protein>
    <recommendedName>
        <fullName evidence="2">DUF7847 domain-containing protein</fullName>
    </recommendedName>
</protein>
<feature type="domain" description="DUF7847" evidence="2">
    <location>
        <begin position="38"/>
        <end position="246"/>
    </location>
</feature>
<gene>
    <name evidence="3" type="ORF">I5L79_17650</name>
</gene>
<dbReference type="RefSeq" id="WP_196956396.1">
    <property type="nucleotide sequence ID" value="NZ_JADWYK010000012.1"/>
</dbReference>
<dbReference type="InterPro" id="IPR057169">
    <property type="entry name" value="DUF7847"/>
</dbReference>
<organism evidence="3 4">
    <name type="scientific">Hymenobacter guriensis</name>
    <dbReference type="NCBI Taxonomy" id="2793065"/>
    <lineage>
        <taxon>Bacteria</taxon>
        <taxon>Pseudomonadati</taxon>
        <taxon>Bacteroidota</taxon>
        <taxon>Cytophagia</taxon>
        <taxon>Cytophagales</taxon>
        <taxon>Hymenobacteraceae</taxon>
        <taxon>Hymenobacter</taxon>
    </lineage>
</organism>
<evidence type="ECO:0000259" key="2">
    <source>
        <dbReference type="Pfam" id="PF25231"/>
    </source>
</evidence>
<comment type="caution">
    <text evidence="3">The sequence shown here is derived from an EMBL/GenBank/DDBJ whole genome shotgun (WGS) entry which is preliminary data.</text>
</comment>
<reference evidence="3 4" key="1">
    <citation type="submission" date="2020-11" db="EMBL/GenBank/DDBJ databases">
        <title>Hymenobacter sp.</title>
        <authorList>
            <person name="Kim M.K."/>
        </authorList>
    </citation>
    <scope>NUCLEOTIDE SEQUENCE [LARGE SCALE GENOMIC DNA]</scope>
    <source>
        <strain evidence="3 4">BT594</strain>
    </source>
</reference>
<feature type="transmembrane region" description="Helical" evidence="1">
    <location>
        <begin position="194"/>
        <end position="217"/>
    </location>
</feature>
<keyword evidence="1" id="KW-1133">Transmembrane helix</keyword>
<feature type="transmembrane region" description="Helical" evidence="1">
    <location>
        <begin position="87"/>
        <end position="108"/>
    </location>
</feature>
<evidence type="ECO:0000313" key="4">
    <source>
        <dbReference type="Proteomes" id="UP000601099"/>
    </source>
</evidence>
<feature type="transmembrane region" description="Helical" evidence="1">
    <location>
        <begin position="38"/>
        <end position="57"/>
    </location>
</feature>
<name>A0ABS0L5I2_9BACT</name>
<dbReference type="Pfam" id="PF25231">
    <property type="entry name" value="DUF7847"/>
    <property type="match status" value="1"/>
</dbReference>
<feature type="transmembrane region" description="Helical" evidence="1">
    <location>
        <begin position="129"/>
        <end position="147"/>
    </location>
</feature>
<dbReference type="EMBL" id="JADWYK010000012">
    <property type="protein sequence ID" value="MBG8555378.1"/>
    <property type="molecule type" value="Genomic_DNA"/>
</dbReference>
<evidence type="ECO:0000256" key="1">
    <source>
        <dbReference type="SAM" id="Phobius"/>
    </source>
</evidence>
<keyword evidence="4" id="KW-1185">Reference proteome</keyword>
<feature type="transmembrane region" description="Helical" evidence="1">
    <location>
        <begin position="153"/>
        <end position="173"/>
    </location>
</feature>